<evidence type="ECO:0000313" key="10">
    <source>
        <dbReference type="EMBL" id="OGN27610.1"/>
    </source>
</evidence>
<feature type="binding site" evidence="7">
    <location>
        <begin position="218"/>
        <end position="221"/>
    </location>
    <ligand>
        <name>GTP</name>
        <dbReference type="ChEBI" id="CHEBI:37565"/>
    </ligand>
</feature>
<evidence type="ECO:0000259" key="9">
    <source>
        <dbReference type="PROSITE" id="PS51883"/>
    </source>
</evidence>
<comment type="subcellular location">
    <subcellularLocation>
        <location evidence="7">Cytoplasm</location>
    </subcellularLocation>
</comment>
<dbReference type="Proteomes" id="UP000178444">
    <property type="component" value="Unassembled WGS sequence"/>
</dbReference>
<comment type="similarity">
    <text evidence="1 7">Belongs to the TRAFAC class OBG-HflX-like GTPase superfamily. OBG GTPase family.</text>
</comment>
<name>A0A1F8GRJ2_9BACT</name>
<comment type="cofactor">
    <cofactor evidence="7">
        <name>Mg(2+)</name>
        <dbReference type="ChEBI" id="CHEBI:18420"/>
    </cofactor>
</comment>
<dbReference type="EMBL" id="MGKO01000008">
    <property type="protein sequence ID" value="OGN27610.1"/>
    <property type="molecule type" value="Genomic_DNA"/>
</dbReference>
<evidence type="ECO:0000256" key="2">
    <source>
        <dbReference type="ARBA" id="ARBA00022490"/>
    </source>
</evidence>
<keyword evidence="6 7" id="KW-0342">GTP-binding</keyword>
<dbReference type="SUPFAM" id="SSF82051">
    <property type="entry name" value="Obg GTP-binding protein N-terminal domain"/>
    <property type="match status" value="1"/>
</dbReference>
<protein>
    <recommendedName>
        <fullName evidence="7">GTPase Obg</fullName>
        <ecNumber evidence="7">3.6.5.-</ecNumber>
    </recommendedName>
    <alternativeName>
        <fullName evidence="7">GTP-binding protein Obg</fullName>
    </alternativeName>
</protein>
<feature type="binding site" evidence="7">
    <location>
        <begin position="201"/>
        <end position="205"/>
    </location>
    <ligand>
        <name>GTP</name>
        <dbReference type="ChEBI" id="CHEBI:37565"/>
    </ligand>
</feature>
<keyword evidence="4 7" id="KW-0378">Hydrolase</keyword>
<dbReference type="PIRSF" id="PIRSF002401">
    <property type="entry name" value="GTP_bd_Obg/CgtA"/>
    <property type="match status" value="1"/>
</dbReference>
<accession>A0A1F8GRJ2</accession>
<dbReference type="InterPro" id="IPR006169">
    <property type="entry name" value="GTP1_OBG_dom"/>
</dbReference>
<dbReference type="FunFam" id="2.70.210.12:FF:000001">
    <property type="entry name" value="GTPase Obg"/>
    <property type="match status" value="1"/>
</dbReference>
<dbReference type="PROSITE" id="PS00905">
    <property type="entry name" value="GTP1_OBG"/>
    <property type="match status" value="1"/>
</dbReference>
<dbReference type="InterPro" id="IPR027417">
    <property type="entry name" value="P-loop_NTPase"/>
</dbReference>
<evidence type="ECO:0000313" key="11">
    <source>
        <dbReference type="Proteomes" id="UP000178444"/>
    </source>
</evidence>
<feature type="binding site" evidence="7">
    <location>
        <begin position="313"/>
        <end position="315"/>
    </location>
    <ligand>
        <name>GTP</name>
        <dbReference type="ChEBI" id="CHEBI:37565"/>
    </ligand>
</feature>
<evidence type="ECO:0000256" key="1">
    <source>
        <dbReference type="ARBA" id="ARBA00007699"/>
    </source>
</evidence>
<dbReference type="GO" id="GO:0005737">
    <property type="term" value="C:cytoplasm"/>
    <property type="evidence" value="ECO:0007669"/>
    <property type="project" value="UniProtKB-SubCell"/>
</dbReference>
<dbReference type="PROSITE" id="PS51710">
    <property type="entry name" value="G_OBG"/>
    <property type="match status" value="1"/>
</dbReference>
<dbReference type="SUPFAM" id="SSF52540">
    <property type="entry name" value="P-loop containing nucleoside triphosphate hydrolases"/>
    <property type="match status" value="1"/>
</dbReference>
<dbReference type="GO" id="GO:0042254">
    <property type="term" value="P:ribosome biogenesis"/>
    <property type="evidence" value="ECO:0007669"/>
    <property type="project" value="UniProtKB-UniRule"/>
</dbReference>
<organism evidence="10 11">
    <name type="scientific">Candidatus Yanofskybacteria bacterium RIFCSPLOWO2_01_FULL_49_17</name>
    <dbReference type="NCBI Taxonomy" id="1802700"/>
    <lineage>
        <taxon>Bacteria</taxon>
        <taxon>Candidatus Yanofskyibacteriota</taxon>
    </lineage>
</organism>
<dbReference type="InterPro" id="IPR014100">
    <property type="entry name" value="GTP-bd_Obg/CgtA"/>
</dbReference>
<dbReference type="Gene3D" id="2.70.210.12">
    <property type="entry name" value="GTP1/OBG domain"/>
    <property type="match status" value="1"/>
</dbReference>
<dbReference type="AlphaFoldDB" id="A0A1F8GRJ2"/>
<evidence type="ECO:0000256" key="7">
    <source>
        <dbReference type="HAMAP-Rule" id="MF_01454"/>
    </source>
</evidence>
<evidence type="ECO:0000256" key="6">
    <source>
        <dbReference type="ARBA" id="ARBA00023134"/>
    </source>
</evidence>
<dbReference type="GO" id="GO:0003924">
    <property type="term" value="F:GTPase activity"/>
    <property type="evidence" value="ECO:0007669"/>
    <property type="project" value="UniProtKB-UniRule"/>
</dbReference>
<evidence type="ECO:0000256" key="5">
    <source>
        <dbReference type="ARBA" id="ARBA00022842"/>
    </source>
</evidence>
<dbReference type="GO" id="GO:0000287">
    <property type="term" value="F:magnesium ion binding"/>
    <property type="evidence" value="ECO:0007669"/>
    <property type="project" value="InterPro"/>
</dbReference>
<dbReference type="Pfam" id="PF01018">
    <property type="entry name" value="GTP1_OBG"/>
    <property type="match status" value="1"/>
</dbReference>
<feature type="binding site" evidence="7">
    <location>
        <position position="203"/>
    </location>
    <ligand>
        <name>Mg(2+)</name>
        <dbReference type="ChEBI" id="CHEBI:18420"/>
    </ligand>
</feature>
<feature type="binding site" evidence="7">
    <location>
        <begin position="285"/>
        <end position="288"/>
    </location>
    <ligand>
        <name>GTP</name>
        <dbReference type="ChEBI" id="CHEBI:37565"/>
    </ligand>
</feature>
<dbReference type="EC" id="3.6.5.-" evidence="7"/>
<dbReference type="NCBIfam" id="NF008956">
    <property type="entry name" value="PRK12299.1"/>
    <property type="match status" value="1"/>
</dbReference>
<keyword evidence="2 7" id="KW-0963">Cytoplasm</keyword>
<dbReference type="PROSITE" id="PS51883">
    <property type="entry name" value="OBG"/>
    <property type="match status" value="1"/>
</dbReference>
<dbReference type="NCBIfam" id="TIGR02729">
    <property type="entry name" value="Obg_CgtA"/>
    <property type="match status" value="1"/>
</dbReference>
<proteinExistence type="inferred from homology"/>
<dbReference type="GO" id="GO:0005525">
    <property type="term" value="F:GTP binding"/>
    <property type="evidence" value="ECO:0007669"/>
    <property type="project" value="UniProtKB-UniRule"/>
</dbReference>
<keyword evidence="5 7" id="KW-0460">Magnesium</keyword>
<evidence type="ECO:0000256" key="3">
    <source>
        <dbReference type="ARBA" id="ARBA00022741"/>
    </source>
</evidence>
<dbReference type="Gene3D" id="3.40.50.300">
    <property type="entry name" value="P-loop containing nucleotide triphosphate hydrolases"/>
    <property type="match status" value="1"/>
</dbReference>
<dbReference type="PANTHER" id="PTHR11702:SF31">
    <property type="entry name" value="MITOCHONDRIAL RIBOSOME-ASSOCIATED GTPASE 2"/>
    <property type="match status" value="1"/>
</dbReference>
<sequence length="336" mass="35822">MLIDDITIKVVAGDGGDGTVAFNKNMMSLGPTGATGGKGGNVYVEGVSDLGALTRLRNTKVFEAEDGGAGGRQYNDGPAGDDLTIKVPIGTVVHPIQDLSATAVQGQPALNGASNLEVTKVGQRIRIAKGGYGGKGNFHFRSSKNTSPKQYQKGLPGETFKIRLELKLIADIGLIGLPNAGKSSLLNELTRAKSKVANYAFTTLEPHLGVYYDLILADLPGIIEGAAGGKGLGVKFLRHVERTNTLFHLLSAESEDPIRDYKVIRAELGAYNPALLEKKEYLFISKSDTGVPGKLKTMAGQLKKLNSTVTPLSIHDEDSLKKTRKILNQLIKQKNA</sequence>
<evidence type="ECO:0000256" key="4">
    <source>
        <dbReference type="ARBA" id="ARBA00022801"/>
    </source>
</evidence>
<dbReference type="InterPro" id="IPR045086">
    <property type="entry name" value="OBG_GTPase"/>
</dbReference>
<dbReference type="Pfam" id="PF01926">
    <property type="entry name" value="MMR_HSR1"/>
    <property type="match status" value="1"/>
</dbReference>
<comment type="subunit">
    <text evidence="7">Monomer.</text>
</comment>
<keyword evidence="3 7" id="KW-0547">Nucleotide-binding</keyword>
<dbReference type="InterPro" id="IPR006074">
    <property type="entry name" value="GTP1-OBG_CS"/>
</dbReference>
<dbReference type="HAMAP" id="MF_01454">
    <property type="entry name" value="GTPase_Obg"/>
    <property type="match status" value="1"/>
</dbReference>
<keyword evidence="7" id="KW-0479">Metal-binding</keyword>
<gene>
    <name evidence="7" type="primary">obg</name>
    <name evidence="10" type="ORF">A2941_01275</name>
</gene>
<comment type="function">
    <text evidence="7">An essential GTPase which binds GTP, GDP and possibly (p)ppGpp with moderate affinity, with high nucleotide exchange rates and a fairly low GTP hydrolysis rate. Plays a role in control of the cell cycle, stress response, ribosome biogenesis and in those bacteria that undergo differentiation, in morphogenesis control.</text>
</comment>
<dbReference type="PANTHER" id="PTHR11702">
    <property type="entry name" value="DEVELOPMENTALLY REGULATED GTP-BINDING PROTEIN-RELATED"/>
    <property type="match status" value="1"/>
</dbReference>
<dbReference type="CDD" id="cd01898">
    <property type="entry name" value="Obg"/>
    <property type="match status" value="1"/>
</dbReference>
<evidence type="ECO:0000259" key="8">
    <source>
        <dbReference type="PROSITE" id="PS51710"/>
    </source>
</evidence>
<comment type="caution">
    <text evidence="10">The sequence shown here is derived from an EMBL/GenBank/DDBJ whole genome shotgun (WGS) entry which is preliminary data.</text>
</comment>
<feature type="binding site" evidence="7">
    <location>
        <position position="183"/>
    </location>
    <ligand>
        <name>Mg(2+)</name>
        <dbReference type="ChEBI" id="CHEBI:18420"/>
    </ligand>
</feature>
<feature type="domain" description="OBG-type G" evidence="8">
    <location>
        <begin position="170"/>
        <end position="336"/>
    </location>
</feature>
<feature type="binding site" evidence="7">
    <location>
        <begin position="176"/>
        <end position="183"/>
    </location>
    <ligand>
        <name>GTP</name>
        <dbReference type="ChEBI" id="CHEBI:37565"/>
    </ligand>
</feature>
<dbReference type="InterPro" id="IPR036726">
    <property type="entry name" value="GTP1_OBG_dom_sf"/>
</dbReference>
<dbReference type="InterPro" id="IPR031167">
    <property type="entry name" value="G_OBG"/>
</dbReference>
<reference evidence="10 11" key="1">
    <citation type="journal article" date="2016" name="Nat. Commun.">
        <title>Thousands of microbial genomes shed light on interconnected biogeochemical processes in an aquifer system.</title>
        <authorList>
            <person name="Anantharaman K."/>
            <person name="Brown C.T."/>
            <person name="Hug L.A."/>
            <person name="Sharon I."/>
            <person name="Castelle C.J."/>
            <person name="Probst A.J."/>
            <person name="Thomas B.C."/>
            <person name="Singh A."/>
            <person name="Wilkins M.J."/>
            <person name="Karaoz U."/>
            <person name="Brodie E.L."/>
            <person name="Williams K.H."/>
            <person name="Hubbard S.S."/>
            <person name="Banfield J.F."/>
        </authorList>
    </citation>
    <scope>NUCLEOTIDE SEQUENCE [LARGE SCALE GENOMIC DNA]</scope>
</reference>
<feature type="domain" description="Obg" evidence="9">
    <location>
        <begin position="1"/>
        <end position="169"/>
    </location>
</feature>
<dbReference type="InterPro" id="IPR006073">
    <property type="entry name" value="GTP-bd"/>
</dbReference>
<dbReference type="PRINTS" id="PR00326">
    <property type="entry name" value="GTP1OBG"/>
</dbReference>